<proteinExistence type="predicted"/>
<dbReference type="SUPFAM" id="SSF81383">
    <property type="entry name" value="F-box domain"/>
    <property type="match status" value="1"/>
</dbReference>
<dbReference type="PROSITE" id="PS50181">
    <property type="entry name" value="FBOX"/>
    <property type="match status" value="1"/>
</dbReference>
<dbReference type="EMBL" id="JBJQND010000008">
    <property type="protein sequence ID" value="KAL3869031.1"/>
    <property type="molecule type" value="Genomic_DNA"/>
</dbReference>
<dbReference type="InterPro" id="IPR036047">
    <property type="entry name" value="F-box-like_dom_sf"/>
</dbReference>
<dbReference type="SUPFAM" id="SSF52047">
    <property type="entry name" value="RNI-like"/>
    <property type="match status" value="1"/>
</dbReference>
<dbReference type="AlphaFoldDB" id="A0ABD3W573"/>
<dbReference type="PANTHER" id="PTHR20872:SF1">
    <property type="entry name" value="F-BOX DOMAIN-CONTAINING PROTEIN"/>
    <property type="match status" value="1"/>
</dbReference>
<keyword evidence="3" id="KW-1185">Reference proteome</keyword>
<feature type="domain" description="F-box" evidence="1">
    <location>
        <begin position="43"/>
        <end position="89"/>
    </location>
</feature>
<comment type="caution">
    <text evidence="2">The sequence shown here is derived from an EMBL/GenBank/DDBJ whole genome shotgun (WGS) entry which is preliminary data.</text>
</comment>
<reference evidence="2 3" key="1">
    <citation type="submission" date="2024-11" db="EMBL/GenBank/DDBJ databases">
        <title>Chromosome-level genome assembly of the freshwater bivalve Anodonta woodiana.</title>
        <authorList>
            <person name="Chen X."/>
        </authorList>
    </citation>
    <scope>NUCLEOTIDE SEQUENCE [LARGE SCALE GENOMIC DNA]</scope>
    <source>
        <strain evidence="2">MN2024</strain>
        <tissue evidence="2">Gills</tissue>
    </source>
</reference>
<organism evidence="2 3">
    <name type="scientific">Sinanodonta woodiana</name>
    <name type="common">Chinese pond mussel</name>
    <name type="synonym">Anodonta woodiana</name>
    <dbReference type="NCBI Taxonomy" id="1069815"/>
    <lineage>
        <taxon>Eukaryota</taxon>
        <taxon>Metazoa</taxon>
        <taxon>Spiralia</taxon>
        <taxon>Lophotrochozoa</taxon>
        <taxon>Mollusca</taxon>
        <taxon>Bivalvia</taxon>
        <taxon>Autobranchia</taxon>
        <taxon>Heteroconchia</taxon>
        <taxon>Palaeoheterodonta</taxon>
        <taxon>Unionida</taxon>
        <taxon>Unionoidea</taxon>
        <taxon>Unionidae</taxon>
        <taxon>Unioninae</taxon>
        <taxon>Sinanodonta</taxon>
    </lineage>
</organism>
<protein>
    <recommendedName>
        <fullName evidence="1">F-box domain-containing protein</fullName>
    </recommendedName>
</protein>
<dbReference type="InterPro" id="IPR032675">
    <property type="entry name" value="LRR_dom_sf"/>
</dbReference>
<name>A0ABD3W573_SINWO</name>
<gene>
    <name evidence="2" type="ORF">ACJMK2_041758</name>
</gene>
<evidence type="ECO:0000313" key="2">
    <source>
        <dbReference type="EMBL" id="KAL3869031.1"/>
    </source>
</evidence>
<sequence length="483" mass="56316">MADSIYDTCYCKYFNRFYSLCPKHRLMAQMEATPETDLEEDPDYGWVNLPDIILEDVFTLLYPKERHQASMVCHHWYQAFYSPRAWETFIFKGRVLTKKKFHPMKGWVREVCPRKTQVCLQKLGFLFKRIIIAPTCDFYSLHVFLSILDSFLEMKPLPVLNTFHFTFACESRSHAGKNVFGTGGKILEEITSLISRIKGLKNLTLRQLLLDVCDLVDMLEPALQSSAETLTRLELINCSKIKHPIPGIAQFENLQRLVITPQHLDDEVVLLLAGMGLLDLRIIQDQYTCDAEHVSADAWRLVKESAPFMRVTLEVRDLCTDKLLLQPHAPVHRIIFSSPYSLVAEEDILSIIHYYHQTLHTFAQVGWPRKHGSRSFHNRGDEMLVSLIRGCPKLRTLSIRERISTATLLILAKECRGLKKLLVRQNALLKKRDWPKQSEWSKSFYDWLNVTSRSYDLVNKEVTKIIGYPWRPLRDEEFKWLRV</sequence>
<dbReference type="InterPro" id="IPR001810">
    <property type="entry name" value="F-box_dom"/>
</dbReference>
<accession>A0ABD3W573</accession>
<dbReference type="Gene3D" id="1.20.1280.50">
    <property type="match status" value="1"/>
</dbReference>
<dbReference type="Pfam" id="PF12937">
    <property type="entry name" value="F-box-like"/>
    <property type="match status" value="1"/>
</dbReference>
<dbReference type="Gene3D" id="3.80.10.10">
    <property type="entry name" value="Ribonuclease Inhibitor"/>
    <property type="match status" value="1"/>
</dbReference>
<evidence type="ECO:0000313" key="3">
    <source>
        <dbReference type="Proteomes" id="UP001634394"/>
    </source>
</evidence>
<dbReference type="PANTHER" id="PTHR20872">
    <property type="match status" value="1"/>
</dbReference>
<evidence type="ECO:0000259" key="1">
    <source>
        <dbReference type="PROSITE" id="PS50181"/>
    </source>
</evidence>
<dbReference type="Proteomes" id="UP001634394">
    <property type="component" value="Unassembled WGS sequence"/>
</dbReference>